<dbReference type="PANTHER" id="PTHR33908">
    <property type="entry name" value="MANNOSYLTRANSFERASE YKCB-RELATED"/>
    <property type="match status" value="1"/>
</dbReference>
<keyword evidence="6 9" id="KW-1133">Transmembrane helix</keyword>
<comment type="subcellular location">
    <subcellularLocation>
        <location evidence="1">Cell membrane</location>
        <topology evidence="1">Multi-pass membrane protein</topology>
    </subcellularLocation>
</comment>
<dbReference type="InterPro" id="IPR038731">
    <property type="entry name" value="RgtA/B/C-like"/>
</dbReference>
<evidence type="ECO:0000256" key="3">
    <source>
        <dbReference type="ARBA" id="ARBA00022676"/>
    </source>
</evidence>
<dbReference type="InterPro" id="IPR050297">
    <property type="entry name" value="LipidA_mod_glycosyltrf_83"/>
</dbReference>
<name>A0A1I1C7L8_9PSEU</name>
<evidence type="ECO:0000256" key="9">
    <source>
        <dbReference type="SAM" id="Phobius"/>
    </source>
</evidence>
<feature type="transmembrane region" description="Helical" evidence="9">
    <location>
        <begin position="181"/>
        <end position="209"/>
    </location>
</feature>
<keyword evidence="7 9" id="KW-0472">Membrane</keyword>
<evidence type="ECO:0000256" key="2">
    <source>
        <dbReference type="ARBA" id="ARBA00022475"/>
    </source>
</evidence>
<dbReference type="AlphaFoldDB" id="A0A1I1C7L8"/>
<keyword evidence="4 11" id="KW-0808">Transferase</keyword>
<keyword evidence="2" id="KW-1003">Cell membrane</keyword>
<feature type="transmembrane region" description="Helical" evidence="9">
    <location>
        <begin position="221"/>
        <end position="241"/>
    </location>
</feature>
<protein>
    <submittedName>
        <fullName evidence="11">Dolichyl-phosphate-mannose-protein mannosyltransferase</fullName>
    </submittedName>
</protein>
<keyword evidence="3 11" id="KW-0328">Glycosyltransferase</keyword>
<feature type="transmembrane region" description="Helical" evidence="9">
    <location>
        <begin position="322"/>
        <end position="340"/>
    </location>
</feature>
<feature type="transmembrane region" description="Helical" evidence="9">
    <location>
        <begin position="271"/>
        <end position="292"/>
    </location>
</feature>
<reference evidence="12" key="1">
    <citation type="submission" date="2016-10" db="EMBL/GenBank/DDBJ databases">
        <authorList>
            <person name="Varghese N."/>
            <person name="Submissions S."/>
        </authorList>
    </citation>
    <scope>NUCLEOTIDE SEQUENCE [LARGE SCALE GENOMIC DNA]</scope>
    <source>
        <strain evidence="12">CGMCC 4.3568</strain>
    </source>
</reference>
<proteinExistence type="predicted"/>
<feature type="transmembrane region" description="Helical" evidence="9">
    <location>
        <begin position="126"/>
        <end position="146"/>
    </location>
</feature>
<evidence type="ECO:0000256" key="7">
    <source>
        <dbReference type="ARBA" id="ARBA00023136"/>
    </source>
</evidence>
<dbReference type="PANTHER" id="PTHR33908:SF11">
    <property type="entry name" value="MEMBRANE PROTEIN"/>
    <property type="match status" value="1"/>
</dbReference>
<feature type="domain" description="Glycosyltransferase RgtA/B/C/D-like" evidence="10">
    <location>
        <begin position="73"/>
        <end position="239"/>
    </location>
</feature>
<feature type="region of interest" description="Disordered" evidence="8">
    <location>
        <begin position="1"/>
        <end position="23"/>
    </location>
</feature>
<keyword evidence="5 9" id="KW-0812">Transmembrane</keyword>
<dbReference type="GO" id="GO:0009103">
    <property type="term" value="P:lipopolysaccharide biosynthetic process"/>
    <property type="evidence" value="ECO:0007669"/>
    <property type="project" value="UniProtKB-ARBA"/>
</dbReference>
<organism evidence="11 12">
    <name type="scientific">Amycolatopsis marina</name>
    <dbReference type="NCBI Taxonomy" id="490629"/>
    <lineage>
        <taxon>Bacteria</taxon>
        <taxon>Bacillati</taxon>
        <taxon>Actinomycetota</taxon>
        <taxon>Actinomycetes</taxon>
        <taxon>Pseudonocardiales</taxon>
        <taxon>Pseudonocardiaceae</taxon>
        <taxon>Amycolatopsis</taxon>
    </lineage>
</organism>
<dbReference type="Proteomes" id="UP000243799">
    <property type="component" value="Unassembled WGS sequence"/>
</dbReference>
<evidence type="ECO:0000259" key="10">
    <source>
        <dbReference type="Pfam" id="PF13231"/>
    </source>
</evidence>
<evidence type="ECO:0000256" key="4">
    <source>
        <dbReference type="ARBA" id="ARBA00022679"/>
    </source>
</evidence>
<sequence>MTDATEAATNRGADGRVTSAEPSDTPAFARWPVLAVAGLAMAVLLAFAGRYGYHGDELYFIAAGRHLDWGYADQPPMLPLLALLMDTISPESVLGFRLLPIVLTGAGIVVAALTAREFGGGRLPQLMTAGAFACSPFLLAGAGHIVATHTVDAFLWTVIVWLLVRWVRLREQATPDDRLLLITGVVTALALQTKFLIPVFWVAVAITSLVFGPRDLLRRPLLWVGAVLAVLATVPTLLWQAGNGWPQLEMNQAVAQEVSFAGGRFTFLPMALHQAGVVVGAVLFVLGTWWLLRAPRLRPYRFLGWTVLAVTALFWLNSGRPYYVGGLFALCFAVASVELVRRVPGRWLRWTSVPAYAVSAAVAISGLPVTPVEEYAGEPYSPMNMALEEFGWPEVADDVADAYLALPPAQQARTTIVTDTYWLSSAVDKFARGRGLPEVHSGSRGYWYFGAPPETATDTLFVGADRHRLEQYFGGVRQVGVIDNGLRVNNGSQGRPIWLCTDRTAPWSELWPRFRHMTFHW</sequence>
<dbReference type="GO" id="GO:0016763">
    <property type="term" value="F:pentosyltransferase activity"/>
    <property type="evidence" value="ECO:0007669"/>
    <property type="project" value="TreeGrafter"/>
</dbReference>
<feature type="transmembrane region" description="Helical" evidence="9">
    <location>
        <begin position="153"/>
        <end position="169"/>
    </location>
</feature>
<evidence type="ECO:0000256" key="5">
    <source>
        <dbReference type="ARBA" id="ARBA00022692"/>
    </source>
</evidence>
<gene>
    <name evidence="11" type="ORF">SAMN05216266_12264</name>
</gene>
<evidence type="ECO:0000256" key="1">
    <source>
        <dbReference type="ARBA" id="ARBA00004651"/>
    </source>
</evidence>
<evidence type="ECO:0000256" key="6">
    <source>
        <dbReference type="ARBA" id="ARBA00022989"/>
    </source>
</evidence>
<dbReference type="Pfam" id="PF13231">
    <property type="entry name" value="PMT_2"/>
    <property type="match status" value="1"/>
</dbReference>
<accession>A0A1I1C7L8</accession>
<feature type="transmembrane region" description="Helical" evidence="9">
    <location>
        <begin position="299"/>
        <end position="316"/>
    </location>
</feature>
<feature type="transmembrane region" description="Helical" evidence="9">
    <location>
        <begin position="94"/>
        <end position="114"/>
    </location>
</feature>
<dbReference type="GO" id="GO:0005886">
    <property type="term" value="C:plasma membrane"/>
    <property type="evidence" value="ECO:0007669"/>
    <property type="project" value="UniProtKB-SubCell"/>
</dbReference>
<evidence type="ECO:0000313" key="11">
    <source>
        <dbReference type="EMBL" id="SFB58639.1"/>
    </source>
</evidence>
<keyword evidence="12" id="KW-1185">Reference proteome</keyword>
<evidence type="ECO:0000256" key="8">
    <source>
        <dbReference type="SAM" id="MobiDB-lite"/>
    </source>
</evidence>
<feature type="transmembrane region" description="Helical" evidence="9">
    <location>
        <begin position="28"/>
        <end position="48"/>
    </location>
</feature>
<dbReference type="EMBL" id="FOKG01000022">
    <property type="protein sequence ID" value="SFB58639.1"/>
    <property type="molecule type" value="Genomic_DNA"/>
</dbReference>
<evidence type="ECO:0000313" key="12">
    <source>
        <dbReference type="Proteomes" id="UP000243799"/>
    </source>
</evidence>
<dbReference type="STRING" id="490629.SAMN05216266_12264"/>